<dbReference type="Gene3D" id="3.20.20.60">
    <property type="entry name" value="Phosphoenolpyruvate-binding domains"/>
    <property type="match status" value="1"/>
</dbReference>
<dbReference type="RefSeq" id="WP_183399238.1">
    <property type="nucleotide sequence ID" value="NZ_JACIDS010000003.1"/>
</dbReference>
<dbReference type="Pfam" id="PF03328">
    <property type="entry name" value="HpcH_HpaI"/>
    <property type="match status" value="1"/>
</dbReference>
<proteinExistence type="inferred from homology"/>
<dbReference type="PANTHER" id="PTHR32308">
    <property type="entry name" value="LYASE BETA SUBUNIT, PUTATIVE (AFU_ORTHOLOGUE AFUA_4G13030)-RELATED"/>
    <property type="match status" value="1"/>
</dbReference>
<evidence type="ECO:0000259" key="7">
    <source>
        <dbReference type="Pfam" id="PF03328"/>
    </source>
</evidence>
<gene>
    <name evidence="8" type="ORF">GGR25_002667</name>
</gene>
<dbReference type="InterPro" id="IPR005000">
    <property type="entry name" value="Aldolase/citrate-lyase_domain"/>
</dbReference>
<dbReference type="GO" id="GO:0006107">
    <property type="term" value="P:oxaloacetate metabolic process"/>
    <property type="evidence" value="ECO:0007669"/>
    <property type="project" value="TreeGrafter"/>
</dbReference>
<dbReference type="Proteomes" id="UP000553963">
    <property type="component" value="Unassembled WGS sequence"/>
</dbReference>
<comment type="caution">
    <text evidence="8">The sequence shown here is derived from an EMBL/GenBank/DDBJ whole genome shotgun (WGS) entry which is preliminary data.</text>
</comment>
<evidence type="ECO:0000256" key="5">
    <source>
        <dbReference type="PIRSR" id="PIRSR015582-1"/>
    </source>
</evidence>
<evidence type="ECO:0000256" key="2">
    <source>
        <dbReference type="ARBA" id="ARBA00005568"/>
    </source>
</evidence>
<name>A0A840ARF4_9HYPH</name>
<reference evidence="8 9" key="1">
    <citation type="submission" date="2020-08" db="EMBL/GenBank/DDBJ databases">
        <title>Genomic Encyclopedia of Type Strains, Phase IV (KMG-IV): sequencing the most valuable type-strain genomes for metagenomic binning, comparative biology and taxonomic classification.</title>
        <authorList>
            <person name="Goeker M."/>
        </authorList>
    </citation>
    <scope>NUCLEOTIDE SEQUENCE [LARGE SCALE GENOMIC DNA]</scope>
    <source>
        <strain evidence="8 9">DSM 25966</strain>
    </source>
</reference>
<comment type="cofactor">
    <cofactor evidence="1">
        <name>Mg(2+)</name>
        <dbReference type="ChEBI" id="CHEBI:18420"/>
    </cofactor>
</comment>
<evidence type="ECO:0000313" key="8">
    <source>
        <dbReference type="EMBL" id="MBB3931617.1"/>
    </source>
</evidence>
<keyword evidence="9" id="KW-1185">Reference proteome</keyword>
<sequence length="303" mass="31553">MSSVVPRRTALYVPGSHARAVEKAPHLGADVVIFDLEDAVAPDAKAEARRRVAEALAAPAGPERVIRINGLDTPWGAEDLAAAVAARPDAILIPKVSSGAEVERVRAAIRAMDGAAAISLWAMIETPRAVLNPLDIAASRDEMLPLAAFVLGLNDLSRETGTRQVPGRAPMLPWMMNTLAAARIAGLAVLDGVFNDIADTAGFAAECAVARDCGFDGKTVIHPAQIAPCNAAFSPSGEELAEAERIVTAFALPENAGRGAIALGGRMVERLHAEIAARRIAFAAAIARREAMPDDGAAGREAV</sequence>
<dbReference type="AlphaFoldDB" id="A0A840ARF4"/>
<feature type="binding site" evidence="6">
    <location>
        <position position="155"/>
    </location>
    <ligand>
        <name>Mg(2+)</name>
        <dbReference type="ChEBI" id="CHEBI:18420"/>
    </ligand>
</feature>
<dbReference type="SUPFAM" id="SSF51621">
    <property type="entry name" value="Phosphoenolpyruvate/pyruvate domain"/>
    <property type="match status" value="1"/>
</dbReference>
<dbReference type="InterPro" id="IPR015813">
    <property type="entry name" value="Pyrv/PenolPyrv_kinase-like_dom"/>
</dbReference>
<dbReference type="InterPro" id="IPR011206">
    <property type="entry name" value="Citrate_lyase_beta/mcl1/mcl2"/>
</dbReference>
<dbReference type="PANTHER" id="PTHR32308:SF10">
    <property type="entry name" value="CITRATE LYASE SUBUNIT BETA"/>
    <property type="match status" value="1"/>
</dbReference>
<protein>
    <submittedName>
        <fullName evidence="8">Citrate lyase subunit beta/citryl-CoA lyase</fullName>
        <ecNumber evidence="8">4.1.3.34</ecNumber>
    </submittedName>
</protein>
<feature type="binding site" evidence="6">
    <location>
        <position position="125"/>
    </location>
    <ligand>
        <name>Mg(2+)</name>
        <dbReference type="ChEBI" id="CHEBI:18420"/>
    </ligand>
</feature>
<dbReference type="GO" id="GO:0000287">
    <property type="term" value="F:magnesium ion binding"/>
    <property type="evidence" value="ECO:0007669"/>
    <property type="project" value="TreeGrafter"/>
</dbReference>
<dbReference type="GO" id="GO:0008816">
    <property type="term" value="F:citryl-CoA lyase activity"/>
    <property type="evidence" value="ECO:0007669"/>
    <property type="project" value="UniProtKB-EC"/>
</dbReference>
<feature type="domain" description="HpcH/HpaI aldolase/citrate lyase" evidence="7">
    <location>
        <begin position="8"/>
        <end position="223"/>
    </location>
</feature>
<evidence type="ECO:0000256" key="6">
    <source>
        <dbReference type="PIRSR" id="PIRSR015582-2"/>
    </source>
</evidence>
<evidence type="ECO:0000256" key="1">
    <source>
        <dbReference type="ARBA" id="ARBA00001946"/>
    </source>
</evidence>
<feature type="binding site" evidence="5">
    <location>
        <position position="67"/>
    </location>
    <ligand>
        <name>substrate</name>
    </ligand>
</feature>
<comment type="similarity">
    <text evidence="2">Belongs to the HpcH/HpaI aldolase family.</text>
</comment>
<dbReference type="EC" id="4.1.3.34" evidence="8"/>
<organism evidence="8 9">
    <name type="scientific">Kaistia hirudinis</name>
    <dbReference type="NCBI Taxonomy" id="1293440"/>
    <lineage>
        <taxon>Bacteria</taxon>
        <taxon>Pseudomonadati</taxon>
        <taxon>Pseudomonadota</taxon>
        <taxon>Alphaproteobacteria</taxon>
        <taxon>Hyphomicrobiales</taxon>
        <taxon>Kaistiaceae</taxon>
        <taxon>Kaistia</taxon>
    </lineage>
</organism>
<accession>A0A840ARF4</accession>
<evidence type="ECO:0000313" key="9">
    <source>
        <dbReference type="Proteomes" id="UP000553963"/>
    </source>
</evidence>
<keyword evidence="3 6" id="KW-0479">Metal-binding</keyword>
<evidence type="ECO:0000256" key="3">
    <source>
        <dbReference type="ARBA" id="ARBA00022723"/>
    </source>
</evidence>
<keyword evidence="8" id="KW-0456">Lyase</keyword>
<evidence type="ECO:0000256" key="4">
    <source>
        <dbReference type="ARBA" id="ARBA00022842"/>
    </source>
</evidence>
<feature type="binding site" evidence="5">
    <location>
        <position position="125"/>
    </location>
    <ligand>
        <name>substrate</name>
    </ligand>
</feature>
<dbReference type="EMBL" id="JACIDS010000003">
    <property type="protein sequence ID" value="MBB3931617.1"/>
    <property type="molecule type" value="Genomic_DNA"/>
</dbReference>
<keyword evidence="4 6" id="KW-0460">Magnesium</keyword>
<dbReference type="InterPro" id="IPR040442">
    <property type="entry name" value="Pyrv_kinase-like_dom_sf"/>
</dbReference>
<dbReference type="PIRSF" id="PIRSF015582">
    <property type="entry name" value="Cit_lyase_B"/>
    <property type="match status" value="1"/>
</dbReference>